<dbReference type="InterPro" id="IPR013099">
    <property type="entry name" value="K_chnl_dom"/>
</dbReference>
<evidence type="ECO:0000259" key="2">
    <source>
        <dbReference type="Pfam" id="PF07885"/>
    </source>
</evidence>
<dbReference type="AlphaFoldDB" id="A0A7W7VVI8"/>
<sequence length="183" mass="19727">MDPTPRSVRRLRLLLIASAPALLVVYFTVPLGTFGPGHPGLSWSVFTLLLTALATLLLREIQLLMLDSVRGRPGLGVPLLILLALLIFAVAYLSLARDPGEFRGLHTRVDALYFTVITMSTVGYGDIAPLGQSARVVVMLQILYTVVFLTVGGAAVGQFLRGRLGERARQRHPGPGPEDRSSG</sequence>
<reference evidence="3 4" key="1">
    <citation type="submission" date="2020-08" db="EMBL/GenBank/DDBJ databases">
        <title>Sequencing the genomes of 1000 actinobacteria strains.</title>
        <authorList>
            <person name="Klenk H.-P."/>
        </authorList>
    </citation>
    <scope>NUCLEOTIDE SEQUENCE [LARGE SCALE GENOMIC DNA]</scope>
    <source>
        <strain evidence="3 4">DSM 41654</strain>
    </source>
</reference>
<keyword evidence="1" id="KW-1133">Transmembrane helix</keyword>
<feature type="transmembrane region" description="Helical" evidence="1">
    <location>
        <begin position="138"/>
        <end position="160"/>
    </location>
</feature>
<feature type="transmembrane region" description="Helical" evidence="1">
    <location>
        <begin position="41"/>
        <end position="61"/>
    </location>
</feature>
<proteinExistence type="predicted"/>
<comment type="caution">
    <text evidence="3">The sequence shown here is derived from an EMBL/GenBank/DDBJ whole genome shotgun (WGS) entry which is preliminary data.</text>
</comment>
<dbReference type="Proteomes" id="UP000540506">
    <property type="component" value="Unassembled WGS sequence"/>
</dbReference>
<evidence type="ECO:0000256" key="1">
    <source>
        <dbReference type="SAM" id="Phobius"/>
    </source>
</evidence>
<feature type="transmembrane region" description="Helical" evidence="1">
    <location>
        <begin position="12"/>
        <end position="29"/>
    </location>
</feature>
<dbReference type="RefSeq" id="WP_184936381.1">
    <property type="nucleotide sequence ID" value="NZ_JACHJV010000001.1"/>
</dbReference>
<feature type="domain" description="Potassium channel" evidence="2">
    <location>
        <begin position="81"/>
        <end position="160"/>
    </location>
</feature>
<keyword evidence="1" id="KW-0812">Transmembrane</keyword>
<dbReference type="EMBL" id="JACHJV010000001">
    <property type="protein sequence ID" value="MBB4924432.1"/>
    <property type="molecule type" value="Genomic_DNA"/>
</dbReference>
<dbReference type="PANTHER" id="PTHR43833">
    <property type="entry name" value="POTASSIUM CHANNEL PROTEIN 2-RELATED-RELATED"/>
    <property type="match status" value="1"/>
</dbReference>
<accession>A0A7W7VVI8</accession>
<feature type="transmembrane region" description="Helical" evidence="1">
    <location>
        <begin position="73"/>
        <end position="95"/>
    </location>
</feature>
<keyword evidence="1" id="KW-0472">Membrane</keyword>
<dbReference type="InterPro" id="IPR050721">
    <property type="entry name" value="Trk_Ktr_HKT_K-transport"/>
</dbReference>
<evidence type="ECO:0000313" key="4">
    <source>
        <dbReference type="Proteomes" id="UP000540506"/>
    </source>
</evidence>
<keyword evidence="4" id="KW-1185">Reference proteome</keyword>
<dbReference type="SUPFAM" id="SSF81324">
    <property type="entry name" value="Voltage-gated potassium channels"/>
    <property type="match status" value="1"/>
</dbReference>
<dbReference type="PANTHER" id="PTHR43833:SF11">
    <property type="entry name" value="VOLTAGE-GATED POTASSIUM CHANNEL KCH"/>
    <property type="match status" value="1"/>
</dbReference>
<organism evidence="3 4">
    <name type="scientific">Kitasatospora kifunensis</name>
    <name type="common">Streptomyces kifunensis</name>
    <dbReference type="NCBI Taxonomy" id="58351"/>
    <lineage>
        <taxon>Bacteria</taxon>
        <taxon>Bacillati</taxon>
        <taxon>Actinomycetota</taxon>
        <taxon>Actinomycetes</taxon>
        <taxon>Kitasatosporales</taxon>
        <taxon>Streptomycetaceae</taxon>
        <taxon>Kitasatospora</taxon>
    </lineage>
</organism>
<name>A0A7W7VVI8_KITKI</name>
<evidence type="ECO:0000313" key="3">
    <source>
        <dbReference type="EMBL" id="MBB4924432.1"/>
    </source>
</evidence>
<protein>
    <recommendedName>
        <fullName evidence="2">Potassium channel domain-containing protein</fullName>
    </recommendedName>
</protein>
<dbReference type="Gene3D" id="1.10.287.70">
    <property type="match status" value="1"/>
</dbReference>
<dbReference type="Pfam" id="PF07885">
    <property type="entry name" value="Ion_trans_2"/>
    <property type="match status" value="1"/>
</dbReference>
<gene>
    <name evidence="3" type="ORF">FHR34_003425</name>
</gene>